<evidence type="ECO:0000313" key="2">
    <source>
        <dbReference type="EMBL" id="BBE42418.1"/>
    </source>
</evidence>
<evidence type="ECO:0000256" key="1">
    <source>
        <dbReference type="SAM" id="MobiDB-lite"/>
    </source>
</evidence>
<evidence type="ECO:0000313" key="3">
    <source>
        <dbReference type="Proteomes" id="UP000509448"/>
    </source>
</evidence>
<keyword evidence="3" id="KW-1185">Reference proteome</keyword>
<dbReference type="KEGG" id="ccai:NAS2_1029"/>
<dbReference type="SUPFAM" id="SSF52540">
    <property type="entry name" value="P-loop containing nucleoside triphosphate hydrolases"/>
    <property type="match status" value="1"/>
</dbReference>
<name>A0A4P2VN82_9ARCH</name>
<protein>
    <submittedName>
        <fullName evidence="2">Uncharacterized protein</fullName>
    </submittedName>
</protein>
<dbReference type="AlphaFoldDB" id="A0A4P2VN82"/>
<organism evidence="2 3">
    <name type="scientific">Conexivisphaera calida</name>
    <dbReference type="NCBI Taxonomy" id="1874277"/>
    <lineage>
        <taxon>Archaea</taxon>
        <taxon>Nitrososphaerota</taxon>
        <taxon>Conexivisphaeria</taxon>
        <taxon>Conexivisphaerales</taxon>
        <taxon>Conexivisphaeraceae</taxon>
        <taxon>Conexivisphaera</taxon>
    </lineage>
</organism>
<reference evidence="2 3" key="1">
    <citation type="journal article" date="2019" name="ISME J.">
        <title>Isolation and characterization of a thermophilic sulfur- and iron-reducing thaumarchaeote from a terrestrial acidic hot spring.</title>
        <authorList>
            <person name="Kato S."/>
            <person name="Itoh T."/>
            <person name="Yuki M."/>
            <person name="Nagamori M."/>
            <person name="Ohnishi M."/>
            <person name="Uematsu K."/>
            <person name="Suzuki K."/>
            <person name="Takashina T."/>
            <person name="Ohkuma M."/>
        </authorList>
    </citation>
    <scope>NUCLEOTIDE SEQUENCE [LARGE SCALE GENOMIC DNA]</scope>
    <source>
        <strain evidence="2 3">NAS-02</strain>
    </source>
</reference>
<dbReference type="Proteomes" id="UP000509448">
    <property type="component" value="Chromosome"/>
</dbReference>
<dbReference type="GeneID" id="55584841"/>
<sequence length="1226" mass="135656">MVEGAKLPSEMLAEMPGKLRPGEGLHVTGHPKSGKTTAVDKALGGRARLRLKLPEAKLVDEHDNAVDPGSLDAKRDVIVLELPSSFQGVDVDGARNRVRDLEEKLRARAKLYVVEANGYVLEFLRSSDKFEGIEEMEKHPRDRNWVGESVGRLLGFAEFVKSGRGAVATQPPRDYFEVSYDEGQARRLARELATRKLGDGEVEKVLRYARVNHGLHKGRYFPGMIRRAVEDPSITRDESVKMWEEWEHAEDRMAAESGLLAGAAVVGEEAIRAVEGILPLVAHAATPIAIGVPILALGYLGWRGRKAGFVEEILRLRKAWHEMPEERKEYLAYQYDIAMRLVPGTSRGWLDDLFGIKEEELRNKLRSVEEYLDSLWRSLGGVVQLEGDAELRSYYGVPISERIAPSGPQERAVEELRRHLESAYAPGAPKVLVLTGPSGVGKSWAAYFLVSSLAREGESRGGGDRDVYKVDEMAVSGTLPREGSIPRWAAGRRPVMVLDDRHLGVRKGVVLTLDDLREKLRDAGRLGMPLVLSISRGNWEELETGLEGLDMYAEVVEIRRWDDDDVRELAQRISRELGIEFEEGALEELIKRSNGMPLAASIFLRNFASRNPGGGRVRMEDLEEIGSDLGEYVLDQLSRNYAQGLFTKSPEVECGSEDLSNRVVDVYRFLHAAAVLGGVPVGYVKCLSDRVSFLRAALIPGGYPPLFINDRGVLRPQHPSIAEPIEDVVRGDARRDGYLRCVGAILRGARGSGEGGTSDALLSGYIEDLRGCSERAIKDRELFGPYYLLSLLIGLRELEESAGIIWSETSRDLGKEAKGLMRILGDADVRGIVKESLGPAIAEEILYLMSLYVEDQGEGLPLLDYYGDIARDDRYLELLGNYAHHIGGWFPSIAQRKELAEQTLKIADKNYLFARGLGFGVGWSFGSMGDDLRRMALGIAERNEGFARGLGDGVGRSFGSMGDDLRREVLEFASRNEGFAIGLGGSVGVSFGSMGDDLRRMALGIAERNEGFARGLGIGVGESFGSMGDDLRREVLEFASRNEGFARGLGIGVGGSFRYLSDDIRREVLEFASRNEGFARWLGIGVGWSFRYLSDDIRREVLEFASRNEEFARGLGFGVGWSFGSMGDDLRREVLEFASRNEEFARGLGFGVGWSFGSMGDDLRREVLEFASRNEEFARGLGIGVGWSFRYLSDDIRREVLEFASRNEGFARGLRYAGVNVDSSKP</sequence>
<gene>
    <name evidence="2" type="ORF">NAS2_1029</name>
</gene>
<dbReference type="InterPro" id="IPR027417">
    <property type="entry name" value="P-loop_NTPase"/>
</dbReference>
<dbReference type="OrthoDB" id="372321at2157"/>
<dbReference type="EMBL" id="AP018732">
    <property type="protein sequence ID" value="BBE42418.1"/>
    <property type="molecule type" value="Genomic_DNA"/>
</dbReference>
<proteinExistence type="predicted"/>
<accession>A0A4P2VN82</accession>
<feature type="region of interest" description="Disordered" evidence="1">
    <location>
        <begin position="16"/>
        <end position="36"/>
    </location>
</feature>
<dbReference type="RefSeq" id="WP_174448653.1">
    <property type="nucleotide sequence ID" value="NZ_AP018732.1"/>
</dbReference>